<evidence type="ECO:0000256" key="8">
    <source>
        <dbReference type="SAM" id="Phobius"/>
    </source>
</evidence>
<keyword evidence="7 8" id="KW-0472">Membrane</keyword>
<dbReference type="EMBL" id="CP046052">
    <property type="protein sequence ID" value="QGM45500.1"/>
    <property type="molecule type" value="Genomic_DNA"/>
</dbReference>
<dbReference type="GO" id="GO:0015833">
    <property type="term" value="P:peptide transport"/>
    <property type="evidence" value="ECO:0007669"/>
    <property type="project" value="InterPro"/>
</dbReference>
<evidence type="ECO:0000256" key="7">
    <source>
        <dbReference type="ARBA" id="ARBA00023136"/>
    </source>
</evidence>
<dbReference type="GO" id="GO:1904680">
    <property type="term" value="F:peptide transmembrane transporter activity"/>
    <property type="evidence" value="ECO:0007669"/>
    <property type="project" value="InterPro"/>
</dbReference>
<dbReference type="GO" id="GO:0034040">
    <property type="term" value="F:ATPase-coupled lipid transmembrane transporter activity"/>
    <property type="evidence" value="ECO:0007669"/>
    <property type="project" value="TreeGrafter"/>
</dbReference>
<dbReference type="AlphaFoldDB" id="A0A6B8KGE9"/>
<organism evidence="11 12">
    <name type="scientific">Methylocystis heyeri</name>
    <dbReference type="NCBI Taxonomy" id="391905"/>
    <lineage>
        <taxon>Bacteria</taxon>
        <taxon>Pseudomonadati</taxon>
        <taxon>Pseudomonadota</taxon>
        <taxon>Alphaproteobacteria</taxon>
        <taxon>Hyphomicrobiales</taxon>
        <taxon>Methylocystaceae</taxon>
        <taxon>Methylocystis</taxon>
    </lineage>
</organism>
<dbReference type="InterPro" id="IPR005898">
    <property type="entry name" value="Cyc_pep_transpt_SyrD/YojI"/>
</dbReference>
<comment type="subcellular location">
    <subcellularLocation>
        <location evidence="1">Cell membrane</location>
        <topology evidence="1">Multi-pass membrane protein</topology>
    </subcellularLocation>
</comment>
<evidence type="ECO:0000259" key="10">
    <source>
        <dbReference type="PROSITE" id="PS50929"/>
    </source>
</evidence>
<gene>
    <name evidence="11" type="ORF">H2LOC_007205</name>
</gene>
<dbReference type="SMART" id="SM00382">
    <property type="entry name" value="AAA"/>
    <property type="match status" value="1"/>
</dbReference>
<keyword evidence="4" id="KW-0547">Nucleotide-binding</keyword>
<dbReference type="InterPro" id="IPR039421">
    <property type="entry name" value="Type_1_exporter"/>
</dbReference>
<dbReference type="Pfam" id="PF00664">
    <property type="entry name" value="ABC_membrane"/>
    <property type="match status" value="1"/>
</dbReference>
<dbReference type="InterPro" id="IPR003439">
    <property type="entry name" value="ABC_transporter-like_ATP-bd"/>
</dbReference>
<feature type="domain" description="ABC transporter" evidence="9">
    <location>
        <begin position="281"/>
        <end position="491"/>
    </location>
</feature>
<dbReference type="InterPro" id="IPR017871">
    <property type="entry name" value="ABC_transporter-like_CS"/>
</dbReference>
<evidence type="ECO:0000256" key="6">
    <source>
        <dbReference type="ARBA" id="ARBA00022989"/>
    </source>
</evidence>
<protein>
    <submittedName>
        <fullName evidence="11">Cyclic peptide export ABC transporter</fullName>
    </submittedName>
</protein>
<dbReference type="InterPro" id="IPR036640">
    <property type="entry name" value="ABC1_TM_sf"/>
</dbReference>
<name>A0A6B8KGE9_9HYPH</name>
<dbReference type="Gene3D" id="1.20.1560.10">
    <property type="entry name" value="ABC transporter type 1, transmembrane domain"/>
    <property type="match status" value="1"/>
</dbReference>
<dbReference type="InterPro" id="IPR011527">
    <property type="entry name" value="ABC1_TM_dom"/>
</dbReference>
<evidence type="ECO:0000259" key="9">
    <source>
        <dbReference type="PROSITE" id="PS50893"/>
    </source>
</evidence>
<accession>A0A6B8KGE9</accession>
<dbReference type="PROSITE" id="PS50893">
    <property type="entry name" value="ABC_TRANSPORTER_2"/>
    <property type="match status" value="1"/>
</dbReference>
<keyword evidence="6 8" id="KW-1133">Transmembrane helix</keyword>
<sequence length="491" mass="54564">MLAFAGLLIVMFLGEFGAGVGQSLVGQDIVADIRRDLVRKIILAPIDQLEQTERHRLIAALTADVGRISGFIRGLAYLIVASCEAAACAIYMAYLSWPMFCAVALVGVANYLGIRAASRLAYARYMEERQSVDNIQKSYQALIDGAKELRLNRRLRYRFFYDQIATDIERIRAATNSSSVGSVLSVALDSASFFIMAGALIGLSAWLDKSELAQFILILMYLKGPVGQIVLSLPTFDQSLISFKNVAELSQRLRQSEEGLLGSQSDSRTLGAFESLECRGLRFAFPVKEEVAPFVLGPIDLRVNAGETIFIVGENGSGKTTLIKVLLGIYPSPDGQIFLNGVCIDDSNRDHYRQYFSAIFFDFHLFARLTGVEETDEDEVRAHLTRLDIAHKTSFHDGAFSTLDLSAGQRKRLALIVTYLEKRPVVVLDEWAAEQDPTFRRIFYREILPEMKRKGKTLIVVSHDDRYFDAADRILKIKDGKIVEAAAATSA</sequence>
<dbReference type="SUPFAM" id="SSF52540">
    <property type="entry name" value="P-loop containing nucleoside triphosphate hydrolases"/>
    <property type="match status" value="1"/>
</dbReference>
<dbReference type="PANTHER" id="PTHR24221:SF654">
    <property type="entry name" value="ATP-BINDING CASSETTE SUB-FAMILY B MEMBER 6"/>
    <property type="match status" value="1"/>
</dbReference>
<comment type="similarity">
    <text evidence="2">Belongs to the ABC transporter superfamily.</text>
</comment>
<keyword evidence="12" id="KW-1185">Reference proteome</keyword>
<feature type="domain" description="ABC transmembrane type-1" evidence="10">
    <location>
        <begin position="1"/>
        <end position="238"/>
    </location>
</feature>
<keyword evidence="3 8" id="KW-0812">Transmembrane</keyword>
<dbReference type="GO" id="GO:0005886">
    <property type="term" value="C:plasma membrane"/>
    <property type="evidence" value="ECO:0007669"/>
    <property type="project" value="UniProtKB-SubCell"/>
</dbReference>
<dbReference type="Proteomes" id="UP000309061">
    <property type="component" value="Chromosome"/>
</dbReference>
<keyword evidence="5" id="KW-0067">ATP-binding</keyword>
<dbReference type="OrthoDB" id="9760776at2"/>
<dbReference type="Gene3D" id="3.40.50.300">
    <property type="entry name" value="P-loop containing nucleotide triphosphate hydrolases"/>
    <property type="match status" value="1"/>
</dbReference>
<dbReference type="PROSITE" id="PS00211">
    <property type="entry name" value="ABC_TRANSPORTER_1"/>
    <property type="match status" value="1"/>
</dbReference>
<proteinExistence type="inferred from homology"/>
<dbReference type="PANTHER" id="PTHR24221">
    <property type="entry name" value="ATP-BINDING CASSETTE SUB-FAMILY B"/>
    <property type="match status" value="1"/>
</dbReference>
<dbReference type="CDD" id="cd03228">
    <property type="entry name" value="ABCC_MRP_Like"/>
    <property type="match status" value="1"/>
</dbReference>
<dbReference type="PROSITE" id="PS50929">
    <property type="entry name" value="ABC_TM1F"/>
    <property type="match status" value="1"/>
</dbReference>
<evidence type="ECO:0000256" key="3">
    <source>
        <dbReference type="ARBA" id="ARBA00022692"/>
    </source>
</evidence>
<dbReference type="InterPro" id="IPR027417">
    <property type="entry name" value="P-loop_NTPase"/>
</dbReference>
<reference evidence="11 12" key="1">
    <citation type="submission" date="2019-11" db="EMBL/GenBank/DDBJ databases">
        <title>The genome sequence of Methylocystis heyeri.</title>
        <authorList>
            <person name="Oshkin I.Y."/>
            <person name="Miroshnikov K."/>
            <person name="Dedysh S.N."/>
        </authorList>
    </citation>
    <scope>NUCLEOTIDE SEQUENCE [LARGE SCALE GENOMIC DNA]</scope>
    <source>
        <strain evidence="11 12">H2</strain>
    </source>
</reference>
<feature type="transmembrane region" description="Helical" evidence="8">
    <location>
        <begin position="212"/>
        <end position="233"/>
    </location>
</feature>
<dbReference type="Pfam" id="PF00005">
    <property type="entry name" value="ABC_tran"/>
    <property type="match status" value="1"/>
</dbReference>
<evidence type="ECO:0000313" key="12">
    <source>
        <dbReference type="Proteomes" id="UP000309061"/>
    </source>
</evidence>
<feature type="transmembrane region" description="Helical" evidence="8">
    <location>
        <begin position="180"/>
        <end position="206"/>
    </location>
</feature>
<dbReference type="GO" id="GO:0005524">
    <property type="term" value="F:ATP binding"/>
    <property type="evidence" value="ECO:0007669"/>
    <property type="project" value="UniProtKB-KW"/>
</dbReference>
<dbReference type="GO" id="GO:0016887">
    <property type="term" value="F:ATP hydrolysis activity"/>
    <property type="evidence" value="ECO:0007669"/>
    <property type="project" value="InterPro"/>
</dbReference>
<evidence type="ECO:0000313" key="11">
    <source>
        <dbReference type="EMBL" id="QGM45500.1"/>
    </source>
</evidence>
<dbReference type="SUPFAM" id="SSF90123">
    <property type="entry name" value="ABC transporter transmembrane region"/>
    <property type="match status" value="1"/>
</dbReference>
<dbReference type="NCBIfam" id="TIGR01194">
    <property type="entry name" value="cyc_pep_trnsptr"/>
    <property type="match status" value="1"/>
</dbReference>
<evidence type="ECO:0000256" key="2">
    <source>
        <dbReference type="ARBA" id="ARBA00005417"/>
    </source>
</evidence>
<dbReference type="KEGG" id="mhey:H2LOC_007205"/>
<evidence type="ECO:0000256" key="4">
    <source>
        <dbReference type="ARBA" id="ARBA00022741"/>
    </source>
</evidence>
<evidence type="ECO:0000256" key="1">
    <source>
        <dbReference type="ARBA" id="ARBA00004651"/>
    </source>
</evidence>
<dbReference type="GO" id="GO:0140359">
    <property type="term" value="F:ABC-type transporter activity"/>
    <property type="evidence" value="ECO:0007669"/>
    <property type="project" value="InterPro"/>
</dbReference>
<feature type="transmembrane region" description="Helical" evidence="8">
    <location>
        <begin position="91"/>
        <end position="114"/>
    </location>
</feature>
<evidence type="ECO:0000256" key="5">
    <source>
        <dbReference type="ARBA" id="ARBA00022840"/>
    </source>
</evidence>
<dbReference type="InterPro" id="IPR003593">
    <property type="entry name" value="AAA+_ATPase"/>
</dbReference>